<keyword evidence="3" id="KW-0808">Transferase</keyword>
<dbReference type="InterPro" id="IPR020806">
    <property type="entry name" value="PKS_PP-bd"/>
</dbReference>
<dbReference type="SMART" id="SM00823">
    <property type="entry name" value="PKS_PP"/>
    <property type="match status" value="1"/>
</dbReference>
<evidence type="ECO:0000256" key="3">
    <source>
        <dbReference type="ARBA" id="ARBA00022679"/>
    </source>
</evidence>
<dbReference type="PROSITE" id="PS00606">
    <property type="entry name" value="KS3_1"/>
    <property type="match status" value="1"/>
</dbReference>
<dbReference type="Proteomes" id="UP001396898">
    <property type="component" value="Unassembled WGS sequence"/>
</dbReference>
<feature type="domain" description="Carrier" evidence="6">
    <location>
        <begin position="1473"/>
        <end position="1550"/>
    </location>
</feature>
<dbReference type="Pfam" id="PF02801">
    <property type="entry name" value="Ketoacyl-synt_C"/>
    <property type="match status" value="1"/>
</dbReference>
<evidence type="ECO:0000256" key="4">
    <source>
        <dbReference type="PROSITE-ProRule" id="PRU01363"/>
    </source>
</evidence>
<dbReference type="SUPFAM" id="SSF53474">
    <property type="entry name" value="alpha/beta-Hydrolases"/>
    <property type="match status" value="1"/>
</dbReference>
<protein>
    <recommendedName>
        <fullName evidence="11">Polyketide synthase</fullName>
    </recommendedName>
</protein>
<dbReference type="InterPro" id="IPR050091">
    <property type="entry name" value="PKS_NRPS_Biosynth_Enz"/>
</dbReference>
<sequence>MEDQSGAWGWAVLGLSPEELAKALEQFQDSIGVPTAKRARIGIIGDRWSTVIGPPSILTLIMSRCAALKDCPKNQLDIRAMQHTLSITDADVAYVVGSSPFLDTPLRPGYKIWGSVAPLDIRQVLGDVKSYLGDSPQVDVKMMGPSGHTTYLVKTLQTPGRNISISNHLEDQETIADTDMAGKIAIVGMGAKGPGSEDLEEFWNVLLAGQDLHEEIPPDRFDLDEYYCPKHGGTGGPGNCTMSCRHGCFIKKPGNFDSKFFHISPREAMLMDPAHRLFLMNAYEALEMAGYSRGLTKTTDPNKIAVFFGQCTDDWHTVGHQKLGCDAYTLQSVQRAFGPGRLAFQMKWEGPTYALDSACASATSCIHLACLGLLAGDVDMAVAGAANVLSDPHAFASLSRSGVLSDTGNCKTYRDDADGYCRADFSGAVVLKRLEDALAHRDNILAVVASSARNHSGNSPSITTSDAAAQERLFGKVLRNARVAPHDIDYIEMHGTGTQVGDKAEMGAVSNVFSQGRRKGEPLPVGVIKANMGHSEAAAGMCSLLKSILMFQRDTIPPQAGMPHSLNPNLPRLEDIGVTIPSKPMKFTSTTPDKPRRILLNNFDASGGNACMVLEEYPQASKKSEIDPRSAHTIVTSARTHASHLNNKRRLLEWLRATPNVKIEDLAYTTTARKMHHPIRSALVATTTQEAIAKLEADIENGTSEASGSRTGSAGVVFVFSGQGSQYAGMGAELYRTSPVFREKVDLCVAISKRHDFPPFLDIIADGRTDLSAKDAAQVQLATLTLEIGLSAVWHAAGIEPAAVVGHSLGEYAALHVAGVLSLADTLYLVGRRAGLLLERCEADSCSMLSLSAPASAVRQQLDRQRTPSCDIACLNGPNATVVSGTAEDLRVLQEDMTAAQEEQEGGKKLRATQLPVPFAFHSFQMDPILADYRALASGVTYWPPRVPVASCLLGSLVDGPDVFDQDYLAQQTRQKVDFVGALRAVQSKLHDPVWLEIGPSAVCTSFLRATLSPDPAKAFHSIDANTTNWTSVSRCLANAYLHGVDIDWLGFHSPYESHLKLLSLPTYAWDVKDFWITHTDKKSVAAASGQLPQAPAPKPFMGTCAQYVVSEETSSSGRISVTFRASISEPGFLGLIEGHKMQQIGLASGSVFCDAAATAAKYALEYGGREDVSAQSLTLHDPELLAPLTTSLVGADGELLATASLESTSADTVTVSFKAVSAHASHDLGTIRVEVRDPTTTQTEWDRVSFFIKAKMDERIARSKDGSGHRMHPDVVYALFANAVEFSAPFRGIQEAYVAGDFQEAAALVRLPDDPPGTRFTLSPYWGEALLHLAGFLVNGNPGKSHQTTFIVMGFGSTQSTAVLRPGRHYWTYVRIARWDGDTAYCDAFVFDAETSRLVMQCRDLRYQELPRATWRHVLEGPHAKTHQKKVSSPHRVQTLAPVKEASKSPAIADKTPPPLVPPESAKDEQQPATSGLLDAILHSISAATGSDPSEFADDAMLANLGVDSIMAIEIISAVKAESGLDLPAAFVFEYPTIGDLRREFGQQLRAEESQETAPVSVSEAGDSTPPVVVSTPESTPSSSSSPSSLASSGVRVDMIDTPSLEEREEEEEAPEPIESSSPLPTVKITLLQGRPGPGRTPLYMMADGTGTVATYIHLPSFRSRVPVYGIDSPFLHCPDRMTDGRVGLEGVAGLIVDALTKAQPAGPLWIGGFSAGSLVAYEVARQLAAAGRQIDGLLLIDMCSPRAPQEQGQAGGNGNGNLSADGDFSFGVFEAAIARDGHWGTTATTRQHFRAYHVAMHQYHPPVPPPGTESWPAHKTAIIWAEKGLVHRVADDAEVMQMLRGQGIATTAYPGYMQDPALGTFATLVPDKTAADLGPNGWDRYVGPAPLVLSVPGDHLDLPMPGHVHLLQREMEKALAYFGSGS</sequence>
<dbReference type="SUPFAM" id="SSF53901">
    <property type="entry name" value="Thiolase-like"/>
    <property type="match status" value="1"/>
</dbReference>
<dbReference type="Gene3D" id="3.40.47.10">
    <property type="match status" value="1"/>
</dbReference>
<feature type="domain" description="PKS/mFAS DH" evidence="8">
    <location>
        <begin position="1107"/>
        <end position="1417"/>
    </location>
</feature>
<dbReference type="InterPro" id="IPR014031">
    <property type="entry name" value="Ketoacyl_synth_C"/>
</dbReference>
<feature type="region of interest" description="Disordered" evidence="5">
    <location>
        <begin position="1424"/>
        <end position="1474"/>
    </location>
</feature>
<dbReference type="PROSITE" id="PS50075">
    <property type="entry name" value="CARRIER"/>
    <property type="match status" value="1"/>
</dbReference>
<dbReference type="SMART" id="SM01294">
    <property type="entry name" value="PKS_PP_betabranch"/>
    <property type="match status" value="1"/>
</dbReference>
<feature type="region of interest" description="N-terminal hotdog fold" evidence="4">
    <location>
        <begin position="1107"/>
        <end position="1239"/>
    </location>
</feature>
<proteinExistence type="predicted"/>
<dbReference type="NCBIfam" id="TIGR04532">
    <property type="entry name" value="PT_fungal_PKS"/>
    <property type="match status" value="1"/>
</dbReference>
<dbReference type="InterPro" id="IPR042104">
    <property type="entry name" value="PKS_dehydratase_sf"/>
</dbReference>
<evidence type="ECO:0000256" key="5">
    <source>
        <dbReference type="SAM" id="MobiDB-lite"/>
    </source>
</evidence>
<evidence type="ECO:0000313" key="10">
    <source>
        <dbReference type="Proteomes" id="UP001396898"/>
    </source>
</evidence>
<dbReference type="InterPro" id="IPR049551">
    <property type="entry name" value="PKS_DH_C"/>
</dbReference>
<dbReference type="Pfam" id="PF22621">
    <property type="entry name" value="CurL-like_PKS_C"/>
    <property type="match status" value="1"/>
</dbReference>
<comment type="caution">
    <text evidence="4">Lacks conserved residue(s) required for the propagation of feature annotation.</text>
</comment>
<dbReference type="Pfam" id="PF00109">
    <property type="entry name" value="ketoacyl-synt"/>
    <property type="match status" value="1"/>
</dbReference>
<dbReference type="InterPro" id="IPR030918">
    <property type="entry name" value="PT_fungal_PKS"/>
</dbReference>
<dbReference type="Gene3D" id="1.10.1200.10">
    <property type="entry name" value="ACP-like"/>
    <property type="match status" value="1"/>
</dbReference>
<dbReference type="InterPro" id="IPR001227">
    <property type="entry name" value="Ac_transferase_dom_sf"/>
</dbReference>
<dbReference type="Gene3D" id="3.30.70.3290">
    <property type="match status" value="1"/>
</dbReference>
<dbReference type="PROSITE" id="PS52004">
    <property type="entry name" value="KS3_2"/>
    <property type="match status" value="1"/>
</dbReference>
<feature type="region of interest" description="Disordered" evidence="5">
    <location>
        <begin position="1605"/>
        <end position="1624"/>
    </location>
</feature>
<dbReference type="Gene3D" id="3.40.50.1820">
    <property type="entry name" value="alpha/beta hydrolase"/>
    <property type="match status" value="1"/>
</dbReference>
<dbReference type="Gene3D" id="3.40.366.10">
    <property type="entry name" value="Malonyl-Coenzyme A Acyl Carrier Protein, domain 2"/>
    <property type="match status" value="1"/>
</dbReference>
<dbReference type="Pfam" id="PF00550">
    <property type="entry name" value="PP-binding"/>
    <property type="match status" value="1"/>
</dbReference>
<evidence type="ECO:0008006" key="11">
    <source>
        <dbReference type="Google" id="ProtNLM"/>
    </source>
</evidence>
<dbReference type="SUPFAM" id="SSF55048">
    <property type="entry name" value="Probable ACP-binding domain of malonyl-CoA ACP transacylase"/>
    <property type="match status" value="1"/>
</dbReference>
<dbReference type="InterPro" id="IPR014030">
    <property type="entry name" value="Ketoacyl_synth_N"/>
</dbReference>
<evidence type="ECO:0000259" key="6">
    <source>
        <dbReference type="PROSITE" id="PS50075"/>
    </source>
</evidence>
<evidence type="ECO:0000256" key="2">
    <source>
        <dbReference type="ARBA" id="ARBA00022553"/>
    </source>
</evidence>
<dbReference type="Pfam" id="PF16073">
    <property type="entry name" value="SAT"/>
    <property type="match status" value="1"/>
</dbReference>
<dbReference type="InterPro" id="IPR016039">
    <property type="entry name" value="Thiolase-like"/>
</dbReference>
<dbReference type="PANTHER" id="PTHR43775:SF37">
    <property type="entry name" value="SI:DKEY-61P9.11"/>
    <property type="match status" value="1"/>
</dbReference>
<evidence type="ECO:0000259" key="8">
    <source>
        <dbReference type="PROSITE" id="PS52019"/>
    </source>
</evidence>
<dbReference type="Pfam" id="PF14765">
    <property type="entry name" value="PS-DH"/>
    <property type="match status" value="1"/>
</dbReference>
<keyword evidence="10" id="KW-1185">Reference proteome</keyword>
<feature type="compositionally biased region" description="Acidic residues" evidence="5">
    <location>
        <begin position="1608"/>
        <end position="1617"/>
    </location>
</feature>
<dbReference type="PANTHER" id="PTHR43775">
    <property type="entry name" value="FATTY ACID SYNTHASE"/>
    <property type="match status" value="1"/>
</dbReference>
<accession>A0ABR1RZ55</accession>
<dbReference type="SMART" id="SM00827">
    <property type="entry name" value="PKS_AT"/>
    <property type="match status" value="1"/>
</dbReference>
<dbReference type="SUPFAM" id="SSF47336">
    <property type="entry name" value="ACP-like"/>
    <property type="match status" value="1"/>
</dbReference>
<evidence type="ECO:0000256" key="1">
    <source>
        <dbReference type="ARBA" id="ARBA00022450"/>
    </source>
</evidence>
<evidence type="ECO:0000313" key="9">
    <source>
        <dbReference type="EMBL" id="KAK8023202.1"/>
    </source>
</evidence>
<feature type="compositionally biased region" description="Low complexity" evidence="5">
    <location>
        <begin position="1569"/>
        <end position="1594"/>
    </location>
</feature>
<evidence type="ECO:0000259" key="7">
    <source>
        <dbReference type="PROSITE" id="PS52004"/>
    </source>
</evidence>
<dbReference type="InterPro" id="IPR009081">
    <property type="entry name" value="PP-bd_ACP"/>
</dbReference>
<comment type="caution">
    <text evidence="9">The sequence shown here is derived from an EMBL/GenBank/DDBJ whole genome shotgun (WGS) entry which is preliminary data.</text>
</comment>
<dbReference type="EMBL" id="JAQQWI010000009">
    <property type="protein sequence ID" value="KAK8023202.1"/>
    <property type="molecule type" value="Genomic_DNA"/>
</dbReference>
<keyword evidence="1" id="KW-0596">Phosphopantetheine</keyword>
<dbReference type="SMART" id="SM00825">
    <property type="entry name" value="PKS_KS"/>
    <property type="match status" value="1"/>
</dbReference>
<dbReference type="PROSITE" id="PS52019">
    <property type="entry name" value="PKS_MFAS_DH"/>
    <property type="match status" value="1"/>
</dbReference>
<feature type="region of interest" description="C-terminal hotdog fold" evidence="4">
    <location>
        <begin position="1268"/>
        <end position="1417"/>
    </location>
</feature>
<dbReference type="InterPro" id="IPR032088">
    <property type="entry name" value="SAT"/>
</dbReference>
<dbReference type="Pfam" id="PF00975">
    <property type="entry name" value="Thioesterase"/>
    <property type="match status" value="1"/>
</dbReference>
<dbReference type="Pfam" id="PF00698">
    <property type="entry name" value="Acyl_transf_1"/>
    <property type="match status" value="1"/>
</dbReference>
<feature type="compositionally biased region" description="Basic residues" evidence="5">
    <location>
        <begin position="1425"/>
        <end position="1434"/>
    </location>
</feature>
<dbReference type="InterPro" id="IPR029058">
    <property type="entry name" value="AB_hydrolase_fold"/>
</dbReference>
<dbReference type="InterPro" id="IPR018201">
    <property type="entry name" value="Ketoacyl_synth_AS"/>
</dbReference>
<feature type="region of interest" description="Disordered" evidence="5">
    <location>
        <begin position="1550"/>
        <end position="1599"/>
    </location>
</feature>
<name>A0ABR1RZ55_9PEZI</name>
<dbReference type="InterPro" id="IPR036736">
    <property type="entry name" value="ACP-like_sf"/>
</dbReference>
<dbReference type="InterPro" id="IPR001031">
    <property type="entry name" value="Thioesterase"/>
</dbReference>
<feature type="domain" description="Ketosynthase family 3 (KS3)" evidence="7">
    <location>
        <begin position="181"/>
        <end position="616"/>
    </location>
</feature>
<dbReference type="Gene3D" id="3.10.129.110">
    <property type="entry name" value="Polyketide synthase dehydratase"/>
    <property type="match status" value="1"/>
</dbReference>
<dbReference type="SUPFAM" id="SSF52151">
    <property type="entry name" value="FabD/lysophospholipase-like"/>
    <property type="match status" value="1"/>
</dbReference>
<dbReference type="InterPro" id="IPR020841">
    <property type="entry name" value="PKS_Beta-ketoAc_synthase_dom"/>
</dbReference>
<reference evidence="9 10" key="1">
    <citation type="submission" date="2023-01" db="EMBL/GenBank/DDBJ databases">
        <title>Analysis of 21 Apiospora genomes using comparative genomics revels a genus with tremendous synthesis potential of carbohydrate active enzymes and secondary metabolites.</title>
        <authorList>
            <person name="Sorensen T."/>
        </authorList>
    </citation>
    <scope>NUCLEOTIDE SEQUENCE [LARGE SCALE GENOMIC DNA]</scope>
    <source>
        <strain evidence="9 10">CBS 20057</strain>
    </source>
</reference>
<dbReference type="InterPro" id="IPR014043">
    <property type="entry name" value="Acyl_transferase_dom"/>
</dbReference>
<dbReference type="InterPro" id="IPR049900">
    <property type="entry name" value="PKS_mFAS_DH"/>
</dbReference>
<dbReference type="InterPro" id="IPR016035">
    <property type="entry name" value="Acyl_Trfase/lysoPLipase"/>
</dbReference>
<keyword evidence="2" id="KW-0597">Phosphoprotein</keyword>
<organism evidence="9 10">
    <name type="scientific">Apiospora marii</name>
    <dbReference type="NCBI Taxonomy" id="335849"/>
    <lineage>
        <taxon>Eukaryota</taxon>
        <taxon>Fungi</taxon>
        <taxon>Dikarya</taxon>
        <taxon>Ascomycota</taxon>
        <taxon>Pezizomycotina</taxon>
        <taxon>Sordariomycetes</taxon>
        <taxon>Xylariomycetidae</taxon>
        <taxon>Amphisphaeriales</taxon>
        <taxon>Apiosporaceae</taxon>
        <taxon>Apiospora</taxon>
    </lineage>
</organism>
<gene>
    <name evidence="9" type="ORF">PG991_007083</name>
</gene>
<dbReference type="InterPro" id="IPR016036">
    <property type="entry name" value="Malonyl_transacylase_ACP-bd"/>
</dbReference>
<dbReference type="CDD" id="cd00833">
    <property type="entry name" value="PKS"/>
    <property type="match status" value="1"/>
</dbReference>